<protein>
    <submittedName>
        <fullName evidence="1">Uncharacterized protein</fullName>
    </submittedName>
</protein>
<keyword evidence="2" id="KW-1185">Reference proteome</keyword>
<comment type="caution">
    <text evidence="1">The sequence shown here is derived from an EMBL/GenBank/DDBJ whole genome shotgun (WGS) entry which is preliminary data.</text>
</comment>
<name>A0ABS1EUY7_9CLOT</name>
<sequence>MIKAKKGKELSLAVRVPQANDDGILFLTINNEQIPIDGQKYLYFSGMKNPMFKKLTIKTPDIPGEYSLNGFFVQAPWDKTSDLTALCSSIKLIVE</sequence>
<evidence type="ECO:0000313" key="1">
    <source>
        <dbReference type="EMBL" id="MBK1813184.1"/>
    </source>
</evidence>
<organism evidence="1 2">
    <name type="scientific">Clostridium yunnanense</name>
    <dbReference type="NCBI Taxonomy" id="2800325"/>
    <lineage>
        <taxon>Bacteria</taxon>
        <taxon>Bacillati</taxon>
        <taxon>Bacillota</taxon>
        <taxon>Clostridia</taxon>
        <taxon>Eubacteriales</taxon>
        <taxon>Clostridiaceae</taxon>
        <taxon>Clostridium</taxon>
    </lineage>
</organism>
<accession>A0ABS1EUY7</accession>
<gene>
    <name evidence="1" type="ORF">JHL18_21410</name>
</gene>
<dbReference type="EMBL" id="JAENHN010000059">
    <property type="protein sequence ID" value="MBK1813184.1"/>
    <property type="molecule type" value="Genomic_DNA"/>
</dbReference>
<proteinExistence type="predicted"/>
<reference evidence="2" key="1">
    <citation type="submission" date="2021-01" db="EMBL/GenBank/DDBJ databases">
        <title>Genome public.</title>
        <authorList>
            <person name="Liu C."/>
            <person name="Sun Q."/>
        </authorList>
    </citation>
    <scope>NUCLEOTIDE SEQUENCE [LARGE SCALE GENOMIC DNA]</scope>
    <source>
        <strain evidence="2">YIM B02505</strain>
    </source>
</reference>
<dbReference type="Proteomes" id="UP000596739">
    <property type="component" value="Unassembled WGS sequence"/>
</dbReference>
<evidence type="ECO:0000313" key="2">
    <source>
        <dbReference type="Proteomes" id="UP000596739"/>
    </source>
</evidence>